<reference evidence="2 3" key="1">
    <citation type="submission" date="2024-02" db="EMBL/GenBank/DDBJ databases">
        <title>High-quality chromosome-scale genome assembly of Pensacola bahiagrass (Paspalum notatum Flugge var. saurae).</title>
        <authorList>
            <person name="Vega J.M."/>
            <person name="Podio M."/>
            <person name="Orjuela J."/>
            <person name="Siena L.A."/>
            <person name="Pessino S.C."/>
            <person name="Combes M.C."/>
            <person name="Mariac C."/>
            <person name="Albertini E."/>
            <person name="Pupilli F."/>
            <person name="Ortiz J.P.A."/>
            <person name="Leblanc O."/>
        </authorList>
    </citation>
    <scope>NUCLEOTIDE SEQUENCE [LARGE SCALE GENOMIC DNA]</scope>
    <source>
        <strain evidence="2">R1</strain>
        <tissue evidence="2">Leaf</tissue>
    </source>
</reference>
<evidence type="ECO:0000256" key="1">
    <source>
        <dbReference type="SAM" id="MobiDB-lite"/>
    </source>
</evidence>
<feature type="region of interest" description="Disordered" evidence="1">
    <location>
        <begin position="49"/>
        <end position="69"/>
    </location>
</feature>
<evidence type="ECO:0000313" key="3">
    <source>
        <dbReference type="Proteomes" id="UP001341281"/>
    </source>
</evidence>
<sequence length="244" mass="26536">MAAGEQPRWFFLLYTGGRGGRRRGLSLCVRLGTAVRAGGGWAAAVGRLSPPPTGCGDRRSASRPGYPIPVGQGAGYKSTDLGYAEAANGEPSDEITLEHVEGVVLAPVEHWEDVLRAEPDLLGQGLVLVLPQWVVEEEHLPHGVRELGEDVLLRQDADLIPAIHMSLRRRPASNVSLVVFSPVRHGSRHRRCSLWEGLLVSGVSMMRRKAHTNLIGSMVIQEDILIVHCMRSKVSDGKKIPILS</sequence>
<name>A0AAQ3PYR1_PASNO</name>
<dbReference type="AlphaFoldDB" id="A0AAQ3PYR1"/>
<dbReference type="EMBL" id="CP144746">
    <property type="protein sequence ID" value="WVZ55836.1"/>
    <property type="molecule type" value="Genomic_DNA"/>
</dbReference>
<protein>
    <submittedName>
        <fullName evidence="2">Uncharacterized protein</fullName>
    </submittedName>
</protein>
<organism evidence="2 3">
    <name type="scientific">Paspalum notatum var. saurae</name>
    <dbReference type="NCBI Taxonomy" id="547442"/>
    <lineage>
        <taxon>Eukaryota</taxon>
        <taxon>Viridiplantae</taxon>
        <taxon>Streptophyta</taxon>
        <taxon>Embryophyta</taxon>
        <taxon>Tracheophyta</taxon>
        <taxon>Spermatophyta</taxon>
        <taxon>Magnoliopsida</taxon>
        <taxon>Liliopsida</taxon>
        <taxon>Poales</taxon>
        <taxon>Poaceae</taxon>
        <taxon>PACMAD clade</taxon>
        <taxon>Panicoideae</taxon>
        <taxon>Andropogonodae</taxon>
        <taxon>Paspaleae</taxon>
        <taxon>Paspalinae</taxon>
        <taxon>Paspalum</taxon>
    </lineage>
</organism>
<accession>A0AAQ3PYR1</accession>
<gene>
    <name evidence="2" type="ORF">U9M48_006444</name>
</gene>
<dbReference type="Proteomes" id="UP001341281">
    <property type="component" value="Chromosome 02"/>
</dbReference>
<keyword evidence="3" id="KW-1185">Reference proteome</keyword>
<evidence type="ECO:0000313" key="2">
    <source>
        <dbReference type="EMBL" id="WVZ55836.1"/>
    </source>
</evidence>
<proteinExistence type="predicted"/>